<protein>
    <submittedName>
        <fullName evidence="1">Putative secreted peptide</fullName>
    </submittedName>
</protein>
<dbReference type="AlphaFoldDB" id="A0A2M3ZWN6"/>
<proteinExistence type="predicted"/>
<evidence type="ECO:0000313" key="1">
    <source>
        <dbReference type="EMBL" id="MBW32905.1"/>
    </source>
</evidence>
<reference evidence="1" key="1">
    <citation type="submission" date="2018-01" db="EMBL/GenBank/DDBJ databases">
        <title>An insight into the sialome of Amazonian anophelines.</title>
        <authorList>
            <person name="Ribeiro J.M."/>
            <person name="Scarpassa V."/>
            <person name="Calvo E."/>
        </authorList>
    </citation>
    <scope>NUCLEOTIDE SEQUENCE</scope>
    <source>
        <tissue evidence="1">Salivary glands</tissue>
    </source>
</reference>
<sequence>MFIQLMLQRWAAVFVRSPSAVAASPLRSSLRSEMETLGPRGKALYQRFSHFFSFNPTTLFLRNGVLRRGLTSGIRHTTIPTASEPSRSLGNN</sequence>
<accession>A0A2M3ZWN6</accession>
<name>A0A2M3ZWN6_9DIPT</name>
<dbReference type="EMBL" id="GGFM01012154">
    <property type="protein sequence ID" value="MBW32905.1"/>
    <property type="molecule type" value="Transcribed_RNA"/>
</dbReference>
<organism evidence="1">
    <name type="scientific">Anopheles braziliensis</name>
    <dbReference type="NCBI Taxonomy" id="58242"/>
    <lineage>
        <taxon>Eukaryota</taxon>
        <taxon>Metazoa</taxon>
        <taxon>Ecdysozoa</taxon>
        <taxon>Arthropoda</taxon>
        <taxon>Hexapoda</taxon>
        <taxon>Insecta</taxon>
        <taxon>Pterygota</taxon>
        <taxon>Neoptera</taxon>
        <taxon>Endopterygota</taxon>
        <taxon>Diptera</taxon>
        <taxon>Nematocera</taxon>
        <taxon>Culicoidea</taxon>
        <taxon>Culicidae</taxon>
        <taxon>Anophelinae</taxon>
        <taxon>Anopheles</taxon>
    </lineage>
</organism>